<name>A0AAF0ESI9_9BASI</name>
<evidence type="ECO:0000256" key="4">
    <source>
        <dbReference type="ARBA" id="ARBA00048461"/>
    </source>
</evidence>
<dbReference type="GO" id="GO:0004414">
    <property type="term" value="F:homoserine O-acetyltransferase activity"/>
    <property type="evidence" value="ECO:0007669"/>
    <property type="project" value="UniProtKB-EC"/>
</dbReference>
<proteinExistence type="inferred from homology"/>
<feature type="domain" description="AB hydrolase-1" evidence="7">
    <location>
        <begin position="57"/>
        <end position="422"/>
    </location>
</feature>
<dbReference type="EMBL" id="CP119880">
    <property type="protein sequence ID" value="WFD35965.1"/>
    <property type="molecule type" value="Genomic_DNA"/>
</dbReference>
<evidence type="ECO:0000256" key="1">
    <source>
        <dbReference type="ARBA" id="ARBA00006886"/>
    </source>
</evidence>
<dbReference type="PANTHER" id="PTHR32268">
    <property type="entry name" value="HOMOSERINE O-ACETYLTRANSFERASE"/>
    <property type="match status" value="1"/>
</dbReference>
<evidence type="ECO:0000313" key="9">
    <source>
        <dbReference type="Proteomes" id="UP001219933"/>
    </source>
</evidence>
<feature type="active site" description="Nucleophile" evidence="5">
    <location>
        <position position="172"/>
    </location>
</feature>
<evidence type="ECO:0000313" key="8">
    <source>
        <dbReference type="EMBL" id="WFD35965.1"/>
    </source>
</evidence>
<dbReference type="NCBIfam" id="TIGR01392">
    <property type="entry name" value="homoserO_Ac_trn"/>
    <property type="match status" value="1"/>
</dbReference>
<keyword evidence="2 8" id="KW-0808">Transferase</keyword>
<dbReference type="InterPro" id="IPR000073">
    <property type="entry name" value="AB_hydrolase_1"/>
</dbReference>
<dbReference type="Pfam" id="PF00561">
    <property type="entry name" value="Abhydrolase_1"/>
    <property type="match status" value="1"/>
</dbReference>
<evidence type="ECO:0000256" key="6">
    <source>
        <dbReference type="SAM" id="MobiDB-lite"/>
    </source>
</evidence>
<feature type="region of interest" description="Disordered" evidence="6">
    <location>
        <begin position="277"/>
        <end position="305"/>
    </location>
</feature>
<dbReference type="HAMAP" id="MF_00296">
    <property type="entry name" value="MetX_acyltransf"/>
    <property type="match status" value="1"/>
</dbReference>
<evidence type="ECO:0000256" key="5">
    <source>
        <dbReference type="PIRSR" id="PIRSR000443-1"/>
    </source>
</evidence>
<feature type="compositionally biased region" description="Polar residues" evidence="6">
    <location>
        <begin position="287"/>
        <end position="305"/>
    </location>
</feature>
<feature type="active site" evidence="5">
    <location>
        <position position="389"/>
    </location>
</feature>
<comment type="catalytic activity">
    <reaction evidence="4">
        <text>a monoacylglycerol + H2O = glycerol + a fatty acid + H(+)</text>
        <dbReference type="Rhea" id="RHEA:15245"/>
        <dbReference type="ChEBI" id="CHEBI:15377"/>
        <dbReference type="ChEBI" id="CHEBI:15378"/>
        <dbReference type="ChEBI" id="CHEBI:17408"/>
        <dbReference type="ChEBI" id="CHEBI:17754"/>
        <dbReference type="ChEBI" id="CHEBI:28868"/>
    </reaction>
</comment>
<sequence>MPSPVEIAGPTSPFCTNIKQRYLVVPSFTFESGETLENVPVSFNTYGSLNAGRDNCVMVCHPISGSPDVVSWWEPLVGPGRLFDTARFFIVCCNAIGSPYGTASPVTRRGGELFENGKWVQSAHVTSPNEQTSVTWWGSDFPRSTVRDDVRLHKHVLEYLGVEQIAIAVGGSMGGMSALEWPLCFPVRYPKSDDHLLHVSPAEKPYVRTIMSLASSARHTAWCIAWSDVQRLSITTDPNYSDGQYLLSKPPTKGLESARMAAMLTYRHAHSIERRFRRMRGKDNISRKTAASQPSASTKAAPQQSVTKDKDVYAVQSYLRHHGAKFVARFDANCYVHLTHKLDSQDVTRGRESWAHAGASEDDVIRAVLNKLGTTPVSPLVLIISVTSDILYPPSDQRLIHDHIPGSDLVDIQSSEGHDGFLLEYPQIERAMRRFLTRAEGRKSLI</sequence>
<organism evidence="8 9">
    <name type="scientific">Malassezia cuniculi</name>
    <dbReference type="NCBI Taxonomy" id="948313"/>
    <lineage>
        <taxon>Eukaryota</taxon>
        <taxon>Fungi</taxon>
        <taxon>Dikarya</taxon>
        <taxon>Basidiomycota</taxon>
        <taxon>Ustilaginomycotina</taxon>
        <taxon>Malasseziomycetes</taxon>
        <taxon>Malasseziales</taxon>
        <taxon>Malasseziaceae</taxon>
        <taxon>Malassezia</taxon>
    </lineage>
</organism>
<dbReference type="GO" id="GO:0009092">
    <property type="term" value="P:homoserine metabolic process"/>
    <property type="evidence" value="ECO:0007669"/>
    <property type="project" value="TreeGrafter"/>
</dbReference>
<comment type="similarity">
    <text evidence="1">Belongs to the AB hydrolase superfamily. MetX family.</text>
</comment>
<dbReference type="Gene3D" id="3.40.50.1820">
    <property type="entry name" value="alpha/beta hydrolase"/>
    <property type="match status" value="1"/>
</dbReference>
<keyword evidence="8" id="KW-0012">Acyltransferase</keyword>
<dbReference type="Proteomes" id="UP001219933">
    <property type="component" value="Chromosome 4"/>
</dbReference>
<dbReference type="SUPFAM" id="SSF53474">
    <property type="entry name" value="alpha/beta-Hydrolases"/>
    <property type="match status" value="1"/>
</dbReference>
<accession>A0AAF0ESI9</accession>
<reference evidence="8" key="1">
    <citation type="submission" date="2023-03" db="EMBL/GenBank/DDBJ databases">
        <title>Mating type loci evolution in Malassezia.</title>
        <authorList>
            <person name="Coelho M.A."/>
        </authorList>
    </citation>
    <scope>NUCLEOTIDE SEQUENCE</scope>
    <source>
        <strain evidence="8">CBS 11721</strain>
    </source>
</reference>
<dbReference type="PANTHER" id="PTHR32268:SF11">
    <property type="entry name" value="HOMOSERINE O-ACETYLTRANSFERASE"/>
    <property type="match status" value="1"/>
</dbReference>
<gene>
    <name evidence="8" type="primary">MET2</name>
    <name evidence="8" type="ORF">MCUN1_002836</name>
</gene>
<dbReference type="InterPro" id="IPR008220">
    <property type="entry name" value="HAT_MetX-like"/>
</dbReference>
<dbReference type="GO" id="GO:0009086">
    <property type="term" value="P:methionine biosynthetic process"/>
    <property type="evidence" value="ECO:0007669"/>
    <property type="project" value="TreeGrafter"/>
</dbReference>
<dbReference type="AlphaFoldDB" id="A0AAF0ESI9"/>
<keyword evidence="9" id="KW-1185">Reference proteome</keyword>
<dbReference type="InterPro" id="IPR029058">
    <property type="entry name" value="AB_hydrolase_fold"/>
</dbReference>
<evidence type="ECO:0000259" key="7">
    <source>
        <dbReference type="Pfam" id="PF00561"/>
    </source>
</evidence>
<comment type="catalytic activity">
    <reaction evidence="3">
        <text>a diacylglycerol + H2O = a monoacylglycerol + a fatty acid + H(+)</text>
        <dbReference type="Rhea" id="RHEA:32731"/>
        <dbReference type="ChEBI" id="CHEBI:15377"/>
        <dbReference type="ChEBI" id="CHEBI:15378"/>
        <dbReference type="ChEBI" id="CHEBI:17408"/>
        <dbReference type="ChEBI" id="CHEBI:18035"/>
        <dbReference type="ChEBI" id="CHEBI:28868"/>
    </reaction>
</comment>
<evidence type="ECO:0000256" key="3">
    <source>
        <dbReference type="ARBA" id="ARBA00047591"/>
    </source>
</evidence>
<feature type="active site" evidence="5">
    <location>
        <position position="418"/>
    </location>
</feature>
<protein>
    <submittedName>
        <fullName evidence="8">Homoserine O-acetyltransferase</fullName>
        <ecNumber evidence="8">2.3.1.31</ecNumber>
    </submittedName>
</protein>
<dbReference type="PIRSF" id="PIRSF000443">
    <property type="entry name" value="Homoser_Ac_trans"/>
    <property type="match status" value="1"/>
</dbReference>
<dbReference type="EC" id="2.3.1.31" evidence="8"/>
<evidence type="ECO:0000256" key="2">
    <source>
        <dbReference type="ARBA" id="ARBA00022679"/>
    </source>
</evidence>